<feature type="transmembrane region" description="Helical" evidence="1">
    <location>
        <begin position="6"/>
        <end position="26"/>
    </location>
</feature>
<proteinExistence type="predicted"/>
<evidence type="ECO:0000313" key="3">
    <source>
        <dbReference type="Proteomes" id="UP001501591"/>
    </source>
</evidence>
<evidence type="ECO:0000313" key="2">
    <source>
        <dbReference type="EMBL" id="GAA3925295.1"/>
    </source>
</evidence>
<feature type="transmembrane region" description="Helical" evidence="1">
    <location>
        <begin position="38"/>
        <end position="58"/>
    </location>
</feature>
<name>A0ABP7MLX7_9MICO</name>
<keyword evidence="1" id="KW-0812">Transmembrane</keyword>
<accession>A0ABP7MLX7</accession>
<sequence>MLRGVLTGILGLAYAFIVWTAVFQLIQFAQIGIVGTAWILLLLPVVLPVVVFVAVLAVTRRRTLGVFLLVMLAGLGLSAVFWLDTLSYTLRNATTLLG</sequence>
<keyword evidence="3" id="KW-1185">Reference proteome</keyword>
<comment type="caution">
    <text evidence="2">The sequence shown here is derived from an EMBL/GenBank/DDBJ whole genome shotgun (WGS) entry which is preliminary data.</text>
</comment>
<organism evidence="2 3">
    <name type="scientific">Microbacterium soli</name>
    <dbReference type="NCBI Taxonomy" id="446075"/>
    <lineage>
        <taxon>Bacteria</taxon>
        <taxon>Bacillati</taxon>
        <taxon>Actinomycetota</taxon>
        <taxon>Actinomycetes</taxon>
        <taxon>Micrococcales</taxon>
        <taxon>Microbacteriaceae</taxon>
        <taxon>Microbacterium</taxon>
    </lineage>
</organism>
<evidence type="ECO:0000256" key="1">
    <source>
        <dbReference type="SAM" id="Phobius"/>
    </source>
</evidence>
<evidence type="ECO:0008006" key="4">
    <source>
        <dbReference type="Google" id="ProtNLM"/>
    </source>
</evidence>
<reference evidence="3" key="1">
    <citation type="journal article" date="2019" name="Int. J. Syst. Evol. Microbiol.">
        <title>The Global Catalogue of Microorganisms (GCM) 10K type strain sequencing project: providing services to taxonomists for standard genome sequencing and annotation.</title>
        <authorList>
            <consortium name="The Broad Institute Genomics Platform"/>
            <consortium name="The Broad Institute Genome Sequencing Center for Infectious Disease"/>
            <person name="Wu L."/>
            <person name="Ma J."/>
        </authorList>
    </citation>
    <scope>NUCLEOTIDE SEQUENCE [LARGE SCALE GENOMIC DNA]</scope>
    <source>
        <strain evidence="3">JCM 17024</strain>
    </source>
</reference>
<feature type="transmembrane region" description="Helical" evidence="1">
    <location>
        <begin position="64"/>
        <end position="83"/>
    </location>
</feature>
<dbReference type="Proteomes" id="UP001501591">
    <property type="component" value="Unassembled WGS sequence"/>
</dbReference>
<keyword evidence="1" id="KW-0472">Membrane</keyword>
<dbReference type="EMBL" id="BAABCP010000001">
    <property type="protein sequence ID" value="GAA3925295.1"/>
    <property type="molecule type" value="Genomic_DNA"/>
</dbReference>
<keyword evidence="1" id="KW-1133">Transmembrane helix</keyword>
<protein>
    <recommendedName>
        <fullName evidence="4">Bacitracin resistance protein</fullName>
    </recommendedName>
</protein>
<gene>
    <name evidence="2" type="ORF">GCM10022383_00670</name>
</gene>